<organism evidence="4 5">
    <name type="scientific">Symbiodinium necroappetens</name>
    <dbReference type="NCBI Taxonomy" id="1628268"/>
    <lineage>
        <taxon>Eukaryota</taxon>
        <taxon>Sar</taxon>
        <taxon>Alveolata</taxon>
        <taxon>Dinophyceae</taxon>
        <taxon>Suessiales</taxon>
        <taxon>Symbiodiniaceae</taxon>
        <taxon>Symbiodinium</taxon>
    </lineage>
</organism>
<accession>A0A812IX36</accession>
<dbReference type="Pfam" id="PF05721">
    <property type="entry name" value="PhyH"/>
    <property type="match status" value="1"/>
</dbReference>
<proteinExistence type="predicted"/>
<feature type="compositionally biased region" description="Low complexity" evidence="2">
    <location>
        <begin position="574"/>
        <end position="586"/>
    </location>
</feature>
<dbReference type="InterPro" id="IPR008775">
    <property type="entry name" value="Phytyl_CoA_dOase-like"/>
</dbReference>
<feature type="transmembrane region" description="Helical" evidence="3">
    <location>
        <begin position="345"/>
        <end position="367"/>
    </location>
</feature>
<dbReference type="SUPFAM" id="SSF51197">
    <property type="entry name" value="Clavaminate synthase-like"/>
    <property type="match status" value="1"/>
</dbReference>
<keyword evidence="3" id="KW-0812">Transmembrane</keyword>
<feature type="transmembrane region" description="Helical" evidence="3">
    <location>
        <begin position="373"/>
        <end position="393"/>
    </location>
</feature>
<evidence type="ECO:0000256" key="3">
    <source>
        <dbReference type="SAM" id="Phobius"/>
    </source>
</evidence>
<gene>
    <name evidence="4" type="primary">htxA</name>
    <name evidence="4" type="ORF">SNEC2469_LOCUS624</name>
</gene>
<feature type="transmembrane region" description="Helical" evidence="3">
    <location>
        <begin position="239"/>
        <end position="261"/>
    </location>
</feature>
<dbReference type="Proteomes" id="UP000601435">
    <property type="component" value="Unassembled WGS sequence"/>
</dbReference>
<keyword evidence="3" id="KW-0472">Membrane</keyword>
<dbReference type="PANTHER" id="PTHR20883">
    <property type="entry name" value="PHYTANOYL-COA DIOXYGENASE DOMAIN CONTAINING 1"/>
    <property type="match status" value="1"/>
</dbReference>
<keyword evidence="5" id="KW-1185">Reference proteome</keyword>
<name>A0A812IX36_9DINO</name>
<feature type="region of interest" description="Disordered" evidence="2">
    <location>
        <begin position="555"/>
        <end position="590"/>
    </location>
</feature>
<feature type="transmembrane region" description="Helical" evidence="3">
    <location>
        <begin position="480"/>
        <end position="498"/>
    </location>
</feature>
<keyword evidence="3" id="KW-1133">Transmembrane helix</keyword>
<dbReference type="PANTHER" id="PTHR20883:SF48">
    <property type="entry name" value="ECTOINE DIOXYGENASE"/>
    <property type="match status" value="1"/>
</dbReference>
<dbReference type="AlphaFoldDB" id="A0A812IX36"/>
<evidence type="ECO:0000313" key="4">
    <source>
        <dbReference type="EMBL" id="CAE7177028.1"/>
    </source>
</evidence>
<evidence type="ECO:0000256" key="2">
    <source>
        <dbReference type="SAM" id="MobiDB-lite"/>
    </source>
</evidence>
<feature type="transmembrane region" description="Helical" evidence="3">
    <location>
        <begin position="454"/>
        <end position="473"/>
    </location>
</feature>
<dbReference type="EMBL" id="CAJNJA010003981">
    <property type="protein sequence ID" value="CAE7177028.1"/>
    <property type="molecule type" value="Genomic_DNA"/>
</dbReference>
<protein>
    <submittedName>
        <fullName evidence="4">HtxA protein</fullName>
    </submittedName>
</protein>
<feature type="transmembrane region" description="Helical" evidence="3">
    <location>
        <begin position="413"/>
        <end position="434"/>
    </location>
</feature>
<comment type="caution">
    <text evidence="4">The sequence shown here is derived from an EMBL/GenBank/DDBJ whole genome shotgun (WGS) entry which is preliminary data.</text>
</comment>
<dbReference type="GO" id="GO:0016491">
    <property type="term" value="F:oxidoreductase activity"/>
    <property type="evidence" value="ECO:0007669"/>
    <property type="project" value="UniProtKB-ARBA"/>
</dbReference>
<evidence type="ECO:0000313" key="5">
    <source>
        <dbReference type="Proteomes" id="UP000601435"/>
    </source>
</evidence>
<comment type="cofactor">
    <cofactor evidence="1">
        <name>Fe cation</name>
        <dbReference type="ChEBI" id="CHEBI:24875"/>
    </cofactor>
</comment>
<feature type="transmembrane region" description="Helical" evidence="3">
    <location>
        <begin position="205"/>
        <end position="227"/>
    </location>
</feature>
<dbReference type="GO" id="GO:0046872">
    <property type="term" value="F:metal ion binding"/>
    <property type="evidence" value="ECO:0007669"/>
    <property type="project" value="UniProtKB-ARBA"/>
</dbReference>
<dbReference type="OrthoDB" id="445007at2759"/>
<reference evidence="4" key="1">
    <citation type="submission" date="2021-02" db="EMBL/GenBank/DDBJ databases">
        <authorList>
            <person name="Dougan E. K."/>
            <person name="Rhodes N."/>
            <person name="Thang M."/>
            <person name="Chan C."/>
        </authorList>
    </citation>
    <scope>NUCLEOTIDE SEQUENCE</scope>
</reference>
<evidence type="ECO:0000256" key="1">
    <source>
        <dbReference type="ARBA" id="ARBA00001962"/>
    </source>
</evidence>
<sequence length="765" mass="83378">MPCLGLGSARDYKVSLPAVEEDRRPDQTTLDDRWGVWEARSCDASVHVVRLHLAGEEVLSCFSTREDALAFQLEQLHSKLSWPRQVLDQLPERSRMWDHPEELEVLKQYAFRDVTLARKDSVEDPAEGHALTLPQLESYRDRGFLLGLQILDGEDLASARRDFDDMLAERTDRAPDDEFRFRAAHTLSRPLHQASMPSDGCSRVYVLQVTLACLLWCLFVSLIPIYAKRVFDGGFGFGKFPYPCFAAHMQLAAASLLLGIVHLSQYTMSCTASTGSGQASWLLGPHLCFKLKYASPPGMAFGFKYAVTNVALSLVDNSTHVLLGATELLWVLALAVTINSERPGVLEVTAVLVSLAGNIIVALGLATGIDAPFWPLFLNLLAPFIGALCISTLRKGVAGLFDPGNRLGGTTSLVEFTVLKLAVASLAALVSAMVLESGLWSFQKNPDPWWKALAAYPVAGVATILASGVLTSVLHVTLAWLAWLTSAMAVGLLGEVKVLPQWSLNQIFGTKHVLSSSYLLGAGLGIAGALLYAAANLIAQTRGKLILNTSGFSFQPREDAKPPQSQSAEMYIASSPSASSRSGTESLTGVEASDSNIREFSVHMALVQKMATSPRVLAIVQAGISPQFCCWSAHLFCKLPGDPTSQPWHQDAGFWPLSESRAVTLWIAFDDVDESNAAVHFIEGSHRFGRLPWKATNTTHHLLTQEIPDVELLGAQVAFHRDWMHRVQLGKGIDSFEMFVVWVFALSSEVTNAVVPVVLNLVSSL</sequence>
<feature type="transmembrane region" description="Helical" evidence="3">
    <location>
        <begin position="518"/>
        <end position="539"/>
    </location>
</feature>
<dbReference type="Gene3D" id="2.60.120.620">
    <property type="entry name" value="q2cbj1_9rhob like domain"/>
    <property type="match status" value="1"/>
</dbReference>